<dbReference type="GO" id="GO:0005506">
    <property type="term" value="F:iron ion binding"/>
    <property type="evidence" value="ECO:0007669"/>
    <property type="project" value="InterPro"/>
</dbReference>
<reference evidence="8" key="1">
    <citation type="submission" date="2016-10" db="EMBL/GenBank/DDBJ databases">
        <title>Genome sequence of Streptomyces malaysiense MUSC 136.</title>
        <authorList>
            <person name="Lee L.-H."/>
            <person name="Ser H.-L."/>
        </authorList>
    </citation>
    <scope>NUCLEOTIDE SEQUENCE [LARGE SCALE GENOMIC DNA]</scope>
    <source>
        <strain evidence="8">MUSC 136</strain>
    </source>
</reference>
<dbReference type="InterPro" id="IPR001128">
    <property type="entry name" value="Cyt_P450"/>
</dbReference>
<dbReference type="CDD" id="cd20625">
    <property type="entry name" value="CYP164-like"/>
    <property type="match status" value="1"/>
</dbReference>
<keyword evidence="9" id="KW-1185">Reference proteome</keyword>
<dbReference type="GO" id="GO:0016705">
    <property type="term" value="F:oxidoreductase activity, acting on paired donors, with incorporation or reduction of molecular oxygen"/>
    <property type="evidence" value="ECO:0007669"/>
    <property type="project" value="InterPro"/>
</dbReference>
<keyword evidence="5 7" id="KW-0408">Iron</keyword>
<evidence type="ECO:0000256" key="6">
    <source>
        <dbReference type="ARBA" id="ARBA00023033"/>
    </source>
</evidence>
<evidence type="ECO:0000256" key="7">
    <source>
        <dbReference type="RuleBase" id="RU000461"/>
    </source>
</evidence>
<dbReference type="InterPro" id="IPR002397">
    <property type="entry name" value="Cyt_P450_B"/>
</dbReference>
<comment type="similarity">
    <text evidence="1 7">Belongs to the cytochrome P450 family.</text>
</comment>
<dbReference type="AlphaFoldDB" id="A0A1J4PVZ7"/>
<evidence type="ECO:0000256" key="5">
    <source>
        <dbReference type="ARBA" id="ARBA00023004"/>
    </source>
</evidence>
<evidence type="ECO:0000256" key="3">
    <source>
        <dbReference type="ARBA" id="ARBA00022723"/>
    </source>
</evidence>
<evidence type="ECO:0000256" key="2">
    <source>
        <dbReference type="ARBA" id="ARBA00022617"/>
    </source>
</evidence>
<keyword evidence="3 7" id="KW-0479">Metal-binding</keyword>
<dbReference type="OrthoDB" id="5500002at2"/>
<evidence type="ECO:0008006" key="10">
    <source>
        <dbReference type="Google" id="ProtNLM"/>
    </source>
</evidence>
<evidence type="ECO:0000256" key="4">
    <source>
        <dbReference type="ARBA" id="ARBA00023002"/>
    </source>
</evidence>
<organism evidence="8 9">
    <name type="scientific">Streptomyces malaysiense</name>
    <dbReference type="NCBI Taxonomy" id="1428626"/>
    <lineage>
        <taxon>Bacteria</taxon>
        <taxon>Bacillati</taxon>
        <taxon>Actinomycetota</taxon>
        <taxon>Actinomycetes</taxon>
        <taxon>Kitasatosporales</taxon>
        <taxon>Streptomycetaceae</taxon>
        <taxon>Streptomyces</taxon>
    </lineage>
</organism>
<protein>
    <recommendedName>
        <fullName evidence="10">Cytochrome</fullName>
    </recommendedName>
</protein>
<dbReference type="InterPro" id="IPR017972">
    <property type="entry name" value="Cyt_P450_CS"/>
</dbReference>
<keyword evidence="2 7" id="KW-0349">Heme</keyword>
<evidence type="ECO:0000256" key="1">
    <source>
        <dbReference type="ARBA" id="ARBA00010617"/>
    </source>
</evidence>
<dbReference type="Pfam" id="PF00067">
    <property type="entry name" value="p450"/>
    <property type="match status" value="2"/>
</dbReference>
<dbReference type="PROSITE" id="PS00086">
    <property type="entry name" value="CYTOCHROME_P450"/>
    <property type="match status" value="1"/>
</dbReference>
<dbReference type="EMBL" id="LBDA02000056">
    <property type="protein sequence ID" value="OIK25093.1"/>
    <property type="molecule type" value="Genomic_DNA"/>
</dbReference>
<dbReference type="GO" id="GO:0004497">
    <property type="term" value="F:monooxygenase activity"/>
    <property type="evidence" value="ECO:0007669"/>
    <property type="project" value="UniProtKB-KW"/>
</dbReference>
<dbReference type="PANTHER" id="PTHR46696">
    <property type="entry name" value="P450, PUTATIVE (EUROFUNG)-RELATED"/>
    <property type="match status" value="1"/>
</dbReference>
<keyword evidence="4 7" id="KW-0560">Oxidoreductase</keyword>
<dbReference type="PANTHER" id="PTHR46696:SF1">
    <property type="entry name" value="CYTOCHROME P450 YJIB-RELATED"/>
    <property type="match status" value="1"/>
</dbReference>
<dbReference type="PRINTS" id="PR00359">
    <property type="entry name" value="BP450"/>
</dbReference>
<dbReference type="SUPFAM" id="SSF48264">
    <property type="entry name" value="Cytochrome P450"/>
    <property type="match status" value="1"/>
</dbReference>
<comment type="caution">
    <text evidence="8">The sequence shown here is derived from an EMBL/GenBank/DDBJ whole genome shotgun (WGS) entry which is preliminary data.</text>
</comment>
<name>A0A1J4PVZ7_9ACTN</name>
<proteinExistence type="inferred from homology"/>
<accession>A0A1J4PVZ7</accession>
<dbReference type="Gene3D" id="1.10.630.10">
    <property type="entry name" value="Cytochrome P450"/>
    <property type="match status" value="1"/>
</dbReference>
<gene>
    <name evidence="8" type="ORF">VT52_024405</name>
</gene>
<evidence type="ECO:0000313" key="9">
    <source>
        <dbReference type="Proteomes" id="UP000034838"/>
    </source>
</evidence>
<keyword evidence="6 7" id="KW-0503">Monooxygenase</keyword>
<evidence type="ECO:0000313" key="8">
    <source>
        <dbReference type="EMBL" id="OIK25093.1"/>
    </source>
</evidence>
<dbReference type="FunFam" id="1.10.630.10:FF:000018">
    <property type="entry name" value="Cytochrome P450 monooxygenase"/>
    <property type="match status" value="1"/>
</dbReference>
<dbReference type="Proteomes" id="UP000034838">
    <property type="component" value="Unassembled WGS sequence"/>
</dbReference>
<sequence length="413" mass="45482">MAGKAATVDSETLLSSMFTAEGKEDPYPALAELRRIAPVYYHEELDTYFLTRFADCQQVLSDPSCLTPDLTWCETELPDWRDHPAAVFFYSSLLRANGTDHVRLRRLVADRFSARRAAVLAERIEDTTAELLDRFADATRDGGAADFQELVGYPLPVAVVGDLIGVPRADQDRFHHYGQDASRLLEPVRTDEDWKRADEAVTALRGYFARLVALRRRRPADDLVSALLAVCETDDGRLGESELLDMLLLVFVAGFETTTSLLGLTVHALLSHPGQLALLREDPALVPNGVEESLRWDTPVRMTERIATRPLTVGGVAIPQGGNITTVLAAAGRDPARHPDPDAFDVLRPDIRVLSFSAGAHYCLGAALARVEGAAVVRQLLARFPRLAHARRPVRRDSVSLRAFTRLPLVTSG</sequence>
<dbReference type="GO" id="GO:0020037">
    <property type="term" value="F:heme binding"/>
    <property type="evidence" value="ECO:0007669"/>
    <property type="project" value="InterPro"/>
</dbReference>
<dbReference type="InterPro" id="IPR036396">
    <property type="entry name" value="Cyt_P450_sf"/>
</dbReference>